<gene>
    <name evidence="6" type="ORF">NE632_08275</name>
    <name evidence="7" type="ORF">PNU62_08600</name>
</gene>
<dbReference type="InterPro" id="IPR058240">
    <property type="entry name" value="rSAM_sf"/>
</dbReference>
<keyword evidence="3" id="KW-0408">Iron</keyword>
<comment type="caution">
    <text evidence="6">The sequence shown here is derived from an EMBL/GenBank/DDBJ whole genome shotgun (WGS) entry which is preliminary data.</text>
</comment>
<protein>
    <submittedName>
        <fullName evidence="6">Radical SAM protein</fullName>
    </submittedName>
</protein>
<reference evidence="6" key="1">
    <citation type="submission" date="2022-06" db="EMBL/GenBank/DDBJ databases">
        <title>Isolation of gut microbiota from human fecal samples.</title>
        <authorList>
            <person name="Pamer E.G."/>
            <person name="Barat B."/>
            <person name="Waligurski E."/>
            <person name="Medina S."/>
            <person name="Paddock L."/>
            <person name="Mostad J."/>
        </authorList>
    </citation>
    <scope>NUCLEOTIDE SEQUENCE</scope>
    <source>
        <strain evidence="6">DFI.5.57</strain>
    </source>
</reference>
<dbReference type="SFLD" id="SFLDS00029">
    <property type="entry name" value="Radical_SAM"/>
    <property type="match status" value="1"/>
</dbReference>
<dbReference type="SUPFAM" id="SSF102114">
    <property type="entry name" value="Radical SAM enzymes"/>
    <property type="match status" value="1"/>
</dbReference>
<dbReference type="CDD" id="cd01335">
    <property type="entry name" value="Radical_SAM"/>
    <property type="match status" value="1"/>
</dbReference>
<dbReference type="Gene3D" id="3.20.20.70">
    <property type="entry name" value="Aldolase class I"/>
    <property type="match status" value="1"/>
</dbReference>
<dbReference type="GO" id="GO:0003824">
    <property type="term" value="F:catalytic activity"/>
    <property type="evidence" value="ECO:0007669"/>
    <property type="project" value="InterPro"/>
</dbReference>
<evidence type="ECO:0000256" key="2">
    <source>
        <dbReference type="ARBA" id="ARBA00022723"/>
    </source>
</evidence>
<dbReference type="Pfam" id="PF04055">
    <property type="entry name" value="Radical_SAM"/>
    <property type="match status" value="1"/>
</dbReference>
<dbReference type="RefSeq" id="WP_195388698.1">
    <property type="nucleotide sequence ID" value="NZ_DAWEQM010000006.1"/>
</dbReference>
<dbReference type="GO" id="GO:0046872">
    <property type="term" value="F:metal ion binding"/>
    <property type="evidence" value="ECO:0007669"/>
    <property type="project" value="UniProtKB-KW"/>
</dbReference>
<sequence>MNIFIEVNNYCELKCRFCIADLGYKYPSTNISTELIDEIINTYQNDKHKAVFITGGEPLLHPKIADIIRNFAINGYYTYITTNGQKFSDEEFAVNFMYSGIHRISIPVYGCSNSVYDTMTGVENSFNVLKKGLDNIFYIKKYYMPHIKIELRLLMAKYNIKHNIETIEWIHQNYPEVDYISILGLQLSSRTNNYEHMIEISMTEAAPYLRSCLVKLREYGIKCIITGIPLCVLGEEFSDFYCKNSKPTAYKIEMFPHLSVQPHIKKLADCVYREESSKQKSVDICKKCRYLSTCEGIQERYIKKYGFEDLKAIL</sequence>
<dbReference type="SFLD" id="SFLDG01067">
    <property type="entry name" value="SPASM/twitch_domain_containing"/>
    <property type="match status" value="1"/>
</dbReference>
<dbReference type="PANTHER" id="PTHR11228:SF7">
    <property type="entry name" value="PQQA PEPTIDE CYCLASE"/>
    <property type="match status" value="1"/>
</dbReference>
<name>A0AAW5KQJ2_9FIRM</name>
<evidence type="ECO:0000313" key="7">
    <source>
        <dbReference type="EMBL" id="MDB8745071.1"/>
    </source>
</evidence>
<accession>A0AAW5KQJ2</accession>
<dbReference type="GO" id="GO:0051536">
    <property type="term" value="F:iron-sulfur cluster binding"/>
    <property type="evidence" value="ECO:0007669"/>
    <property type="project" value="UniProtKB-KW"/>
</dbReference>
<evidence type="ECO:0000313" key="8">
    <source>
        <dbReference type="Proteomes" id="UP001206236"/>
    </source>
</evidence>
<keyword evidence="4" id="KW-0411">Iron-sulfur</keyword>
<evidence type="ECO:0000256" key="4">
    <source>
        <dbReference type="ARBA" id="ARBA00023014"/>
    </source>
</evidence>
<dbReference type="InterPro" id="IPR007197">
    <property type="entry name" value="rSAM"/>
</dbReference>
<evidence type="ECO:0000313" key="6">
    <source>
        <dbReference type="EMBL" id="MCQ5153306.1"/>
    </source>
</evidence>
<feature type="domain" description="Radical SAM core" evidence="5">
    <location>
        <begin position="1"/>
        <end position="222"/>
    </location>
</feature>
<reference evidence="7" key="2">
    <citation type="submission" date="2023-01" db="EMBL/GenBank/DDBJ databases">
        <title>Human gut microbiome strain richness.</title>
        <authorList>
            <person name="Chen-Liaw A."/>
        </authorList>
    </citation>
    <scope>NUCLEOTIDE SEQUENCE</scope>
    <source>
        <strain evidence="7">1001275st1_F4_1001275B_160808</strain>
    </source>
</reference>
<evidence type="ECO:0000256" key="1">
    <source>
        <dbReference type="ARBA" id="ARBA00022691"/>
    </source>
</evidence>
<evidence type="ECO:0000256" key="3">
    <source>
        <dbReference type="ARBA" id="ARBA00023004"/>
    </source>
</evidence>
<dbReference type="PROSITE" id="PS51918">
    <property type="entry name" value="RADICAL_SAM"/>
    <property type="match status" value="1"/>
</dbReference>
<dbReference type="InterPro" id="IPR050377">
    <property type="entry name" value="Radical_SAM_PqqE_MftC-like"/>
</dbReference>
<evidence type="ECO:0000259" key="5">
    <source>
        <dbReference type="PROSITE" id="PS51918"/>
    </source>
</evidence>
<dbReference type="PANTHER" id="PTHR11228">
    <property type="entry name" value="RADICAL SAM DOMAIN PROTEIN"/>
    <property type="match status" value="1"/>
</dbReference>
<dbReference type="EMBL" id="JAQMLV010000010">
    <property type="protein sequence ID" value="MDB8745071.1"/>
    <property type="molecule type" value="Genomic_DNA"/>
</dbReference>
<proteinExistence type="predicted"/>
<dbReference type="AlphaFoldDB" id="A0AAW5KQJ2"/>
<dbReference type="InterPro" id="IPR013785">
    <property type="entry name" value="Aldolase_TIM"/>
</dbReference>
<keyword evidence="1" id="KW-0949">S-adenosyl-L-methionine</keyword>
<organism evidence="6 8">
    <name type="scientific">Ruminococcus bicirculans</name>
    <name type="common">ex Wegman et al. 2014</name>
    <dbReference type="NCBI Taxonomy" id="1160721"/>
    <lineage>
        <taxon>Bacteria</taxon>
        <taxon>Bacillati</taxon>
        <taxon>Bacillota</taxon>
        <taxon>Clostridia</taxon>
        <taxon>Eubacteriales</taxon>
        <taxon>Oscillospiraceae</taxon>
        <taxon>Ruminococcus</taxon>
    </lineage>
</organism>
<dbReference type="Proteomes" id="UP001211015">
    <property type="component" value="Unassembled WGS sequence"/>
</dbReference>
<keyword evidence="2" id="KW-0479">Metal-binding</keyword>
<dbReference type="EMBL" id="JANGCN010000016">
    <property type="protein sequence ID" value="MCQ5153306.1"/>
    <property type="molecule type" value="Genomic_DNA"/>
</dbReference>
<dbReference type="Proteomes" id="UP001206236">
    <property type="component" value="Unassembled WGS sequence"/>
</dbReference>